<proteinExistence type="predicted"/>
<dbReference type="EMBL" id="JALP01000020">
    <property type="protein sequence ID" value="THG92099.1"/>
    <property type="molecule type" value="Genomic_DNA"/>
</dbReference>
<dbReference type="InterPro" id="IPR015797">
    <property type="entry name" value="NUDIX_hydrolase-like_dom_sf"/>
</dbReference>
<evidence type="ECO:0000313" key="3">
    <source>
        <dbReference type="Proteomes" id="UP000297014"/>
    </source>
</evidence>
<reference evidence="2 3" key="1">
    <citation type="submission" date="2014-01" db="EMBL/GenBank/DDBJ databases">
        <title>Draft genome sequencing of Bacillus alcalophilus CGMCC 1.3604.</title>
        <authorList>
            <person name="Yang J."/>
            <person name="Diao L."/>
            <person name="Yang S."/>
        </authorList>
    </citation>
    <scope>NUCLEOTIDE SEQUENCE [LARGE SCALE GENOMIC DNA]</scope>
    <source>
        <strain evidence="2 3">CGMCC 1.3604</strain>
    </source>
</reference>
<dbReference type="PROSITE" id="PS51462">
    <property type="entry name" value="NUDIX"/>
    <property type="match status" value="1"/>
</dbReference>
<dbReference type="Pfam" id="PF00293">
    <property type="entry name" value="NUDIX"/>
    <property type="match status" value="1"/>
</dbReference>
<organism evidence="2 3">
    <name type="scientific">Alkalihalobacillus alcalophilus ATCC 27647 = CGMCC 1.3604</name>
    <dbReference type="NCBI Taxonomy" id="1218173"/>
    <lineage>
        <taxon>Bacteria</taxon>
        <taxon>Bacillati</taxon>
        <taxon>Bacillota</taxon>
        <taxon>Bacilli</taxon>
        <taxon>Bacillales</taxon>
        <taxon>Bacillaceae</taxon>
        <taxon>Alkalihalobacillus</taxon>
    </lineage>
</organism>
<dbReference type="RefSeq" id="WP_003322506.1">
    <property type="nucleotide sequence ID" value="NZ_ALPT02000097.1"/>
</dbReference>
<dbReference type="Gene3D" id="3.90.79.10">
    <property type="entry name" value="Nucleoside Triphosphate Pyrophosphohydrolase"/>
    <property type="match status" value="1"/>
</dbReference>
<dbReference type="InterPro" id="IPR000086">
    <property type="entry name" value="NUDIX_hydrolase_dom"/>
</dbReference>
<gene>
    <name evidence="2" type="ORF">AJ85_17200</name>
</gene>
<evidence type="ECO:0000259" key="1">
    <source>
        <dbReference type="PROSITE" id="PS51462"/>
    </source>
</evidence>
<sequence length="178" mass="20806">MRLRQMAVAFLINEEEQILFLQKKEKSAFLPGMLVPVGGHIEITEMNEPKVACLRELKEETGLTEENIHHLTLKYIVLRMKGIEEIRMQYVFFGHVPKARPLLESDEGELSWLNQEEIENASVTATTKEIIDHYRNEQENEHVYVGTMKANRENPAITWALLEDWETYNKNLKPRLKS</sequence>
<name>A0A4S4K7K0_ALKAL</name>
<dbReference type="Proteomes" id="UP000297014">
    <property type="component" value="Unassembled WGS sequence"/>
</dbReference>
<comment type="caution">
    <text evidence="2">The sequence shown here is derived from an EMBL/GenBank/DDBJ whole genome shotgun (WGS) entry which is preliminary data.</text>
</comment>
<dbReference type="SUPFAM" id="SSF55811">
    <property type="entry name" value="Nudix"/>
    <property type="match status" value="1"/>
</dbReference>
<evidence type="ECO:0000313" key="2">
    <source>
        <dbReference type="EMBL" id="THG92099.1"/>
    </source>
</evidence>
<accession>A0A4S4K7K0</accession>
<dbReference type="AlphaFoldDB" id="A0A4S4K7K0"/>
<protein>
    <recommendedName>
        <fullName evidence="1">Nudix hydrolase domain-containing protein</fullName>
    </recommendedName>
</protein>
<dbReference type="OrthoDB" id="9804563at2"/>
<feature type="domain" description="Nudix hydrolase" evidence="1">
    <location>
        <begin position="2"/>
        <end position="139"/>
    </location>
</feature>